<keyword evidence="2" id="KW-0472">Membrane</keyword>
<reference evidence="3" key="1">
    <citation type="journal article" date="2014" name="Int. J. Syst. Evol. Microbiol.">
        <title>Complete genome sequence of Corynebacterium casei LMG S-19264T (=DSM 44701T), isolated from a smear-ripened cheese.</title>
        <authorList>
            <consortium name="US DOE Joint Genome Institute (JGI-PGF)"/>
            <person name="Walter F."/>
            <person name="Albersmeier A."/>
            <person name="Kalinowski J."/>
            <person name="Ruckert C."/>
        </authorList>
    </citation>
    <scope>NUCLEOTIDE SEQUENCE</scope>
    <source>
        <strain evidence="3">CCM 7905</strain>
    </source>
</reference>
<dbReference type="PROSITE" id="PS51257">
    <property type="entry name" value="PROKAR_LIPOPROTEIN"/>
    <property type="match status" value="1"/>
</dbReference>
<keyword evidence="4" id="KW-1185">Reference proteome</keyword>
<proteinExistence type="predicted"/>
<dbReference type="Proteomes" id="UP000654257">
    <property type="component" value="Unassembled WGS sequence"/>
</dbReference>
<keyword evidence="2" id="KW-0812">Transmembrane</keyword>
<evidence type="ECO:0000256" key="1">
    <source>
        <dbReference type="SAM" id="MobiDB-lite"/>
    </source>
</evidence>
<dbReference type="AlphaFoldDB" id="A0A917FWQ2"/>
<reference evidence="3" key="2">
    <citation type="submission" date="2020-09" db="EMBL/GenBank/DDBJ databases">
        <authorList>
            <person name="Sun Q."/>
            <person name="Sedlacek I."/>
        </authorList>
    </citation>
    <scope>NUCLEOTIDE SEQUENCE</scope>
    <source>
        <strain evidence="3">CCM 7905</strain>
    </source>
</reference>
<protein>
    <submittedName>
        <fullName evidence="3">Uncharacterized protein</fullName>
    </submittedName>
</protein>
<sequence>MTRSTVLTSSSVLTGSSASTGSSTACAVADRRPAVRRAPVGVRSTAVVDRDTVHRSAPVRRPVASRPAAGSFEYGQCGPGVSQTEHEQPSRIGFGQMIAVAVVTAVLSLGLIGVANMRADTDEVPSPSTTSIVHY</sequence>
<feature type="transmembrane region" description="Helical" evidence="2">
    <location>
        <begin position="94"/>
        <end position="115"/>
    </location>
</feature>
<dbReference type="EMBL" id="BMCU01000002">
    <property type="protein sequence ID" value="GGG08252.1"/>
    <property type="molecule type" value="Genomic_DNA"/>
</dbReference>
<evidence type="ECO:0000313" key="4">
    <source>
        <dbReference type="Proteomes" id="UP000654257"/>
    </source>
</evidence>
<evidence type="ECO:0000256" key="2">
    <source>
        <dbReference type="SAM" id="Phobius"/>
    </source>
</evidence>
<feature type="region of interest" description="Disordered" evidence="1">
    <location>
        <begin position="1"/>
        <end position="88"/>
    </location>
</feature>
<comment type="caution">
    <text evidence="3">The sequence shown here is derived from an EMBL/GenBank/DDBJ whole genome shotgun (WGS) entry which is preliminary data.</text>
</comment>
<organism evidence="3 4">
    <name type="scientific">Rhodococcoides trifolii</name>
    <dbReference type="NCBI Taxonomy" id="908250"/>
    <lineage>
        <taxon>Bacteria</taxon>
        <taxon>Bacillati</taxon>
        <taxon>Actinomycetota</taxon>
        <taxon>Actinomycetes</taxon>
        <taxon>Mycobacteriales</taxon>
        <taxon>Nocardiaceae</taxon>
        <taxon>Rhodococcoides</taxon>
    </lineage>
</organism>
<name>A0A917FWQ2_9NOCA</name>
<keyword evidence="2" id="KW-1133">Transmembrane helix</keyword>
<dbReference type="RefSeq" id="WP_188544894.1">
    <property type="nucleotide sequence ID" value="NZ_BMCU01000002.1"/>
</dbReference>
<evidence type="ECO:0000313" key="3">
    <source>
        <dbReference type="EMBL" id="GGG08252.1"/>
    </source>
</evidence>
<gene>
    <name evidence="3" type="ORF">GCM10007304_22910</name>
</gene>
<feature type="compositionally biased region" description="Low complexity" evidence="1">
    <location>
        <begin position="1"/>
        <end position="28"/>
    </location>
</feature>
<accession>A0A917FWQ2</accession>